<dbReference type="PROSITE" id="PS51272">
    <property type="entry name" value="SLH"/>
    <property type="match status" value="1"/>
</dbReference>
<keyword evidence="1" id="KW-0677">Repeat</keyword>
<organism evidence="3 5">
    <name type="scientific">Flavonifractor plautii</name>
    <name type="common">Fusobacterium plautii</name>
    <dbReference type="NCBI Taxonomy" id="292800"/>
    <lineage>
        <taxon>Bacteria</taxon>
        <taxon>Bacillati</taxon>
        <taxon>Bacillota</taxon>
        <taxon>Clostridia</taxon>
        <taxon>Eubacteriales</taxon>
        <taxon>Oscillospiraceae</taxon>
        <taxon>Flavonifractor</taxon>
    </lineage>
</organism>
<feature type="domain" description="SLH" evidence="2">
    <location>
        <begin position="202"/>
        <end position="258"/>
    </location>
</feature>
<dbReference type="AlphaFoldDB" id="A0AAW6C1V5"/>
<name>A0AAW6C1V5_FLAPL</name>
<reference evidence="3" key="1">
    <citation type="submission" date="2023-01" db="EMBL/GenBank/DDBJ databases">
        <title>Human gut microbiome strain richness.</title>
        <authorList>
            <person name="Chen-Liaw A."/>
        </authorList>
    </citation>
    <scope>NUCLEOTIDE SEQUENCE</scope>
    <source>
        <strain evidence="4">1001287st1_F4_1001285I_161205</strain>
        <strain evidence="3">2225st1_A6_2225SCRN_200828</strain>
    </source>
</reference>
<dbReference type="EMBL" id="JAQLWO010000002">
    <property type="protein sequence ID" value="MDB7904814.1"/>
    <property type="molecule type" value="Genomic_DNA"/>
</dbReference>
<gene>
    <name evidence="3" type="ORF">PND83_02365</name>
    <name evidence="4" type="ORF">PNE06_10335</name>
</gene>
<evidence type="ECO:0000313" key="3">
    <source>
        <dbReference type="EMBL" id="MDB7904814.1"/>
    </source>
</evidence>
<comment type="caution">
    <text evidence="3">The sequence shown here is derived from an EMBL/GenBank/DDBJ whole genome shotgun (WGS) entry which is preliminary data.</text>
</comment>
<dbReference type="InterPro" id="IPR001119">
    <property type="entry name" value="SLH_dom"/>
</dbReference>
<sequence>MATEKELRHKVVNIMKGWLGWSEVNGKFKAIIDLYNTQKPLPVGYKMKYTDEWCAATVTAAGMQAGLSDIILGECSCSRMIALYKAKGRWMEDDAYRPDIGDILMYCWKDGDNYATTDQTANPNHVGFVGAVNSNTMTIYEGNKGEAVATRTVPINGRYIRGYCLPDYASKATTIKTEAEEDDDMDISKLTDADIEALAARLDTVLSKKEPSDWSKEARIWAEGQNIISGDQAGNKKYKKPATREELVQILYNIENPS</sequence>
<evidence type="ECO:0000313" key="4">
    <source>
        <dbReference type="EMBL" id="MDB7933468.1"/>
    </source>
</evidence>
<evidence type="ECO:0000259" key="2">
    <source>
        <dbReference type="PROSITE" id="PS51272"/>
    </source>
</evidence>
<dbReference type="Proteomes" id="UP001211173">
    <property type="component" value="Unassembled WGS sequence"/>
</dbReference>
<protein>
    <submittedName>
        <fullName evidence="3">CHAP domain-containing protein</fullName>
    </submittedName>
</protein>
<proteinExistence type="predicted"/>
<dbReference type="RefSeq" id="WP_195384044.1">
    <property type="nucleotide sequence ID" value="NZ_BAABXT010000001.1"/>
</dbReference>
<evidence type="ECO:0000313" key="5">
    <source>
        <dbReference type="Proteomes" id="UP001211006"/>
    </source>
</evidence>
<evidence type="ECO:0000256" key="1">
    <source>
        <dbReference type="ARBA" id="ARBA00022737"/>
    </source>
</evidence>
<accession>A0AAW6C1V5</accession>
<dbReference type="EMBL" id="JAQLWV010000013">
    <property type="protein sequence ID" value="MDB7933468.1"/>
    <property type="molecule type" value="Genomic_DNA"/>
</dbReference>
<dbReference type="Proteomes" id="UP001211006">
    <property type="component" value="Unassembled WGS sequence"/>
</dbReference>